<reference evidence="4" key="1">
    <citation type="submission" date="2023-02" db="EMBL/GenBank/DDBJ databases">
        <title>Genome of toxic invasive species Heracleum sosnowskyi carries increased number of genes despite the absence of recent whole-genome duplications.</title>
        <authorList>
            <person name="Schelkunov M."/>
            <person name="Shtratnikova V."/>
            <person name="Makarenko M."/>
            <person name="Klepikova A."/>
            <person name="Omelchenko D."/>
            <person name="Novikova G."/>
            <person name="Obukhova E."/>
            <person name="Bogdanov V."/>
            <person name="Penin A."/>
            <person name="Logacheva M."/>
        </authorList>
    </citation>
    <scope>NUCLEOTIDE SEQUENCE</scope>
    <source>
        <strain evidence="4">Hsosn_3</strain>
        <tissue evidence="4">Leaf</tissue>
    </source>
</reference>
<proteinExistence type="predicted"/>
<dbReference type="Pfam" id="PF12799">
    <property type="entry name" value="LRR_4"/>
    <property type="match status" value="1"/>
</dbReference>
<evidence type="ECO:0000313" key="4">
    <source>
        <dbReference type="EMBL" id="KAK1396175.1"/>
    </source>
</evidence>
<dbReference type="InterPro" id="IPR003591">
    <property type="entry name" value="Leu-rich_rpt_typical-subtyp"/>
</dbReference>
<evidence type="ECO:0000256" key="3">
    <source>
        <dbReference type="SAM" id="MobiDB-lite"/>
    </source>
</evidence>
<dbReference type="EMBL" id="JAUIZM010000002">
    <property type="protein sequence ID" value="KAK1396175.1"/>
    <property type="molecule type" value="Genomic_DNA"/>
</dbReference>
<reference evidence="4" key="2">
    <citation type="submission" date="2023-05" db="EMBL/GenBank/DDBJ databases">
        <authorList>
            <person name="Schelkunov M.I."/>
        </authorList>
    </citation>
    <scope>NUCLEOTIDE SEQUENCE</scope>
    <source>
        <strain evidence="4">Hsosn_3</strain>
        <tissue evidence="4">Leaf</tissue>
    </source>
</reference>
<dbReference type="PANTHER" id="PTHR15454">
    <property type="entry name" value="NISCHARIN RELATED"/>
    <property type="match status" value="1"/>
</dbReference>
<feature type="region of interest" description="Disordered" evidence="3">
    <location>
        <begin position="637"/>
        <end position="681"/>
    </location>
</feature>
<evidence type="ECO:0000256" key="1">
    <source>
        <dbReference type="ARBA" id="ARBA00022614"/>
    </source>
</evidence>
<dbReference type="SUPFAM" id="SSF52075">
    <property type="entry name" value="Outer arm dynein light chain 1"/>
    <property type="match status" value="1"/>
</dbReference>
<keyword evidence="1" id="KW-0433">Leucine-rich repeat</keyword>
<feature type="compositionally biased region" description="Low complexity" evidence="3">
    <location>
        <begin position="645"/>
        <end position="656"/>
    </location>
</feature>
<dbReference type="InterPro" id="IPR025875">
    <property type="entry name" value="Leu-rich_rpt_4"/>
</dbReference>
<dbReference type="InterPro" id="IPR032675">
    <property type="entry name" value="LRR_dom_sf"/>
</dbReference>
<feature type="region of interest" description="Disordered" evidence="3">
    <location>
        <begin position="270"/>
        <end position="335"/>
    </location>
</feature>
<dbReference type="PROSITE" id="PS51450">
    <property type="entry name" value="LRR"/>
    <property type="match status" value="3"/>
</dbReference>
<feature type="region of interest" description="Disordered" evidence="3">
    <location>
        <begin position="379"/>
        <end position="409"/>
    </location>
</feature>
<dbReference type="GO" id="GO:0006952">
    <property type="term" value="P:defense response"/>
    <property type="evidence" value="ECO:0007669"/>
    <property type="project" value="UniProtKB-ARBA"/>
</dbReference>
<evidence type="ECO:0000313" key="5">
    <source>
        <dbReference type="Proteomes" id="UP001237642"/>
    </source>
</evidence>
<dbReference type="GO" id="GO:0051707">
    <property type="term" value="P:response to other organism"/>
    <property type="evidence" value="ECO:0007669"/>
    <property type="project" value="UniProtKB-ARBA"/>
</dbReference>
<dbReference type="Gene3D" id="3.80.10.10">
    <property type="entry name" value="Ribonuclease Inhibitor"/>
    <property type="match status" value="2"/>
</dbReference>
<keyword evidence="2" id="KW-0677">Repeat</keyword>
<dbReference type="PANTHER" id="PTHR15454:SF37">
    <property type="entry name" value="OUTER ARM DYNEIN LIGHT CHAIN 1 PROTEIN"/>
    <property type="match status" value="1"/>
</dbReference>
<keyword evidence="5" id="KW-1185">Reference proteome</keyword>
<name>A0AAD8J5L0_9APIA</name>
<dbReference type="SMART" id="SM00369">
    <property type="entry name" value="LRR_TYP"/>
    <property type="match status" value="3"/>
</dbReference>
<dbReference type="SMART" id="SM00365">
    <property type="entry name" value="LRR_SD22"/>
    <property type="match status" value="4"/>
</dbReference>
<feature type="compositionally biased region" description="Polar residues" evidence="3">
    <location>
        <begin position="281"/>
        <end position="293"/>
    </location>
</feature>
<accession>A0AAD8J5L0</accession>
<comment type="caution">
    <text evidence="4">The sequence shown here is derived from an EMBL/GenBank/DDBJ whole genome shotgun (WGS) entry which is preliminary data.</text>
</comment>
<evidence type="ECO:0000256" key="2">
    <source>
        <dbReference type="ARBA" id="ARBA00022737"/>
    </source>
</evidence>
<dbReference type="Pfam" id="PF13855">
    <property type="entry name" value="LRR_8"/>
    <property type="match status" value="1"/>
</dbReference>
<dbReference type="FunFam" id="3.80.10.10:FF:000200">
    <property type="entry name" value="Outer arm dynein light chain 1 protein"/>
    <property type="match status" value="1"/>
</dbReference>
<dbReference type="AlphaFoldDB" id="A0AAD8J5L0"/>
<organism evidence="4 5">
    <name type="scientific">Heracleum sosnowskyi</name>
    <dbReference type="NCBI Taxonomy" id="360622"/>
    <lineage>
        <taxon>Eukaryota</taxon>
        <taxon>Viridiplantae</taxon>
        <taxon>Streptophyta</taxon>
        <taxon>Embryophyta</taxon>
        <taxon>Tracheophyta</taxon>
        <taxon>Spermatophyta</taxon>
        <taxon>Magnoliopsida</taxon>
        <taxon>eudicotyledons</taxon>
        <taxon>Gunneridae</taxon>
        <taxon>Pentapetalae</taxon>
        <taxon>asterids</taxon>
        <taxon>campanulids</taxon>
        <taxon>Apiales</taxon>
        <taxon>Apiaceae</taxon>
        <taxon>Apioideae</taxon>
        <taxon>apioid superclade</taxon>
        <taxon>Tordylieae</taxon>
        <taxon>Tordyliinae</taxon>
        <taxon>Heracleum</taxon>
    </lineage>
</organism>
<dbReference type="InterPro" id="IPR001611">
    <property type="entry name" value="Leu-rich_rpt"/>
</dbReference>
<dbReference type="GO" id="GO:0005737">
    <property type="term" value="C:cytoplasm"/>
    <property type="evidence" value="ECO:0007669"/>
    <property type="project" value="TreeGrafter"/>
</dbReference>
<dbReference type="FunFam" id="3.80.10.10:FF:000505">
    <property type="entry name" value="Outer arm dynein light chain 1 protein"/>
    <property type="match status" value="1"/>
</dbReference>
<dbReference type="Proteomes" id="UP001237642">
    <property type="component" value="Unassembled WGS sequence"/>
</dbReference>
<feature type="compositionally biased region" description="Basic residues" evidence="3">
    <location>
        <begin position="663"/>
        <end position="675"/>
    </location>
</feature>
<protein>
    <submittedName>
        <fullName evidence="4">Phosphatase 1 regulatory subunit pprA</fullName>
    </submittedName>
</protein>
<feature type="compositionally biased region" description="Basic and acidic residues" evidence="3">
    <location>
        <begin position="320"/>
        <end position="335"/>
    </location>
</feature>
<gene>
    <name evidence="4" type="ORF">POM88_006038</name>
</gene>
<sequence>MVKFSCLSALIGRKKRNKTDEKSLINVDDNKELELLPVKFEPLAETSEEKSSSYNILVPFAIAKSSSYKLKVVSYDSPIGGEVDDIAYEGEGECEHDENVTVKRGIYDKEDFVSLRGENDESVKFNVFNSFNTESSDPIDSVTEKEAENEVDMILNGHVSDPGTAKAEVWASPKLKRSCSNLETSDKLKRIADSMPLSKSQSFEEMQRLTKRMTQVVHPGSFGSPNSVMTHRSADKVMLKKCSSSQILPSRSRRLWWKLFLWSHRNLHEPWTTKKLPNNPPLNQQGGYSSDTCEPNRGTRFGSDNSFTFGKGGEDDDNQSWDKDNDNHSWDKDNDNQSWKKIHRISGSLPENQWVAFSTGSASSMARVDEWVKEMSGESPFVVDDGAPPEDGNSFPPSPDSGKLPAKPTSQLLRGQDLNLPEHIAHANSVIQSLNSSSMVAHMSGIGLQVIPAIWRFSSLRSVNLSANHIVRINPGSLPKGLHTLNLSRNKINTIEGLKELTRLRLLDLSYNRVSRIGQGLSNCTLIKELYLAGNKISDVEGLHRLSKLTILDLSFNKITTTKALGQIVANYNSLLALNLLGNPIHNNISDDQLRKAVCSLLPKLAYLNKQPINPQKAREIASESIARAALGGNDKGFRRRAVKKSQGVSSVSSPKRNAAVTRKSKHRLKSRTHQHSPLQT</sequence>